<name>A0A2K9NSU4_BACTC</name>
<organism evidence="1 2">
    <name type="scientific">Bacteriovorax stolpii</name>
    <name type="common">Bdellovibrio stolpii</name>
    <dbReference type="NCBI Taxonomy" id="960"/>
    <lineage>
        <taxon>Bacteria</taxon>
        <taxon>Pseudomonadati</taxon>
        <taxon>Bdellovibrionota</taxon>
        <taxon>Bacteriovoracia</taxon>
        <taxon>Bacteriovoracales</taxon>
        <taxon>Bacteriovoracaceae</taxon>
        <taxon>Bacteriovorax</taxon>
    </lineage>
</organism>
<dbReference type="KEGG" id="bsto:C0V70_10870"/>
<evidence type="ECO:0000313" key="1">
    <source>
        <dbReference type="EMBL" id="AUN98593.1"/>
    </source>
</evidence>
<dbReference type="RefSeq" id="WP_102243884.1">
    <property type="nucleotide sequence ID" value="NZ_CP025704.1"/>
</dbReference>
<dbReference type="Proteomes" id="UP000235584">
    <property type="component" value="Chromosome"/>
</dbReference>
<dbReference type="AlphaFoldDB" id="A0A2K9NSU4"/>
<sequence length="769" mass="87233">MKIALLVFSLVINSTFLPVLHAAEENKTQLSTSFDVFNSKWNYTPTLERTEGNSKIHTKFFKRILWIEKTPVSIVDTSFVYLENPQKDPDAKKNELAYIAQSIKKSFGPQMVISGQGNSLTVEGKVEKINRTVKVSLLKKSNHVTIITSMIRTGLYSKLRAEVNELHNGLLDYDGEFKVKKEKKTTWFSLPFMIDEAHAAPGFDFTSLFTGSNANSSAGALGGFNVNLTGDIRNLENSVNNVNTNLGKLNTGIDAANVNWGNTNTQLGGANTNWGNTNVQIGNANTNWNNTNVQIGNANQNWSDTNKQMDEFNKNIDKVNANATRANENWADTNKELTKANATADKFADEYKNMNTNWAESNKLLSKALDPNHMAKVAFYTAAGAALGGIAVSLAIQGVSEGISFLHELFTGAKKKKLEWEDFEKAMAAWDNQLNDLVKMEQIVDNYIDAFNFFEGKNLGNDYVKQLSNASRDMRFDRDMFMEKFKDQNLDISCRKMYYDAADELDQKVKEYDKIIQYATNNSMSIANGPAYFCNQLKELQRRILSAETQMQDLRLKILVAENQYYGKQSDALDKRDDDIEKVNDRIAKTMDEKKAYDKKVMERIQEAHKQARTDWLAACMEAKNEEGLKIKEDLKDSFFLFVYFKKKSRCTDSYAKVEEAVKKRTEESIKTLAAEEALRKDLVVRANNTVEMNLSEEQMNWMSRVHMDAYCYQYAHAGEDKIPAKCKEFPELLYSLSLSKGYEKAKNAYQNKCQDRYLNGIKSLAKSP</sequence>
<accession>A0A2K9NSU4</accession>
<dbReference type="EMBL" id="CP025704">
    <property type="protein sequence ID" value="AUN98593.1"/>
    <property type="molecule type" value="Genomic_DNA"/>
</dbReference>
<protein>
    <submittedName>
        <fullName evidence="1">Uncharacterized protein</fullName>
    </submittedName>
</protein>
<reference evidence="1 2" key="1">
    <citation type="submission" date="2018-01" db="EMBL/GenBank/DDBJ databases">
        <title>Complete genome sequence of Bacteriovorax stolpii DSM12778.</title>
        <authorList>
            <person name="Tang B."/>
            <person name="Chang J."/>
        </authorList>
    </citation>
    <scope>NUCLEOTIDE SEQUENCE [LARGE SCALE GENOMIC DNA]</scope>
    <source>
        <strain evidence="1 2">DSM 12778</strain>
    </source>
</reference>
<evidence type="ECO:0000313" key="2">
    <source>
        <dbReference type="Proteomes" id="UP000235584"/>
    </source>
</evidence>
<gene>
    <name evidence="1" type="ORF">C0V70_10870</name>
</gene>
<dbReference type="Gene3D" id="1.10.287.1490">
    <property type="match status" value="1"/>
</dbReference>
<proteinExistence type="predicted"/>
<keyword evidence="2" id="KW-1185">Reference proteome</keyword>